<comment type="caution">
    <text evidence="3">The sequence shown here is derived from an EMBL/GenBank/DDBJ whole genome shotgun (WGS) entry which is preliminary data.</text>
</comment>
<dbReference type="RefSeq" id="WP_132977429.1">
    <property type="nucleotide sequence ID" value="NZ_SMAO01000005.1"/>
</dbReference>
<organism evidence="3 4">
    <name type="scientific">Thiobaca trueperi</name>
    <dbReference type="NCBI Taxonomy" id="127458"/>
    <lineage>
        <taxon>Bacteria</taxon>
        <taxon>Pseudomonadati</taxon>
        <taxon>Pseudomonadota</taxon>
        <taxon>Gammaproteobacteria</taxon>
        <taxon>Chromatiales</taxon>
        <taxon>Chromatiaceae</taxon>
        <taxon>Thiobaca</taxon>
    </lineage>
</organism>
<evidence type="ECO:0000259" key="2">
    <source>
        <dbReference type="Pfam" id="PF18602"/>
    </source>
</evidence>
<proteinExistence type="predicted"/>
<feature type="chain" id="PRO_5020989896" description="Rap1a immunity protein domain-containing protein" evidence="1">
    <location>
        <begin position="28"/>
        <end position="134"/>
    </location>
</feature>
<name>A0A4R3MW81_9GAMM</name>
<accession>A0A4R3MW81</accession>
<dbReference type="PROSITE" id="PS51257">
    <property type="entry name" value="PROKAR_LIPOPROTEIN"/>
    <property type="match status" value="1"/>
</dbReference>
<dbReference type="Pfam" id="PF18602">
    <property type="entry name" value="Rap1a"/>
    <property type="match status" value="1"/>
</dbReference>
<evidence type="ECO:0000256" key="1">
    <source>
        <dbReference type="SAM" id="SignalP"/>
    </source>
</evidence>
<protein>
    <recommendedName>
        <fullName evidence="2">Rap1a immunity protein domain-containing protein</fullName>
    </recommendedName>
</protein>
<dbReference type="AlphaFoldDB" id="A0A4R3MW81"/>
<feature type="signal peptide" evidence="1">
    <location>
        <begin position="1"/>
        <end position="27"/>
    </location>
</feature>
<dbReference type="OrthoDB" id="5770176at2"/>
<dbReference type="Proteomes" id="UP000295717">
    <property type="component" value="Unassembled WGS sequence"/>
</dbReference>
<sequence>MKKTKPAFVTALAAACVGGLISQQTLAVEDANFRFDSTADLYAVCAVKADAAEFPVANQACRAFIEASVQYHDQISKRKKLNRLICYPTTATIEEGRDAFVTWAKDHAGDKKLMAEQPVVGLVRALAAKYPCKG</sequence>
<keyword evidence="1" id="KW-0732">Signal</keyword>
<feature type="domain" description="Rap1a immunity protein" evidence="2">
    <location>
        <begin position="37"/>
        <end position="132"/>
    </location>
</feature>
<reference evidence="3 4" key="1">
    <citation type="submission" date="2019-03" db="EMBL/GenBank/DDBJ databases">
        <title>Genomic Encyclopedia of Type Strains, Phase IV (KMG-IV): sequencing the most valuable type-strain genomes for metagenomic binning, comparative biology and taxonomic classification.</title>
        <authorList>
            <person name="Goeker M."/>
        </authorList>
    </citation>
    <scope>NUCLEOTIDE SEQUENCE [LARGE SCALE GENOMIC DNA]</scope>
    <source>
        <strain evidence="3 4">DSM 13587</strain>
    </source>
</reference>
<dbReference type="InterPro" id="IPR041238">
    <property type="entry name" value="Rap1a"/>
</dbReference>
<dbReference type="EMBL" id="SMAO01000005">
    <property type="protein sequence ID" value="TCT20828.1"/>
    <property type="molecule type" value="Genomic_DNA"/>
</dbReference>
<evidence type="ECO:0000313" key="3">
    <source>
        <dbReference type="EMBL" id="TCT20828.1"/>
    </source>
</evidence>
<gene>
    <name evidence="3" type="ORF">EDC35_105272</name>
</gene>
<keyword evidence="4" id="KW-1185">Reference proteome</keyword>
<evidence type="ECO:0000313" key="4">
    <source>
        <dbReference type="Proteomes" id="UP000295717"/>
    </source>
</evidence>